<evidence type="ECO:0000313" key="3">
    <source>
        <dbReference type="Proteomes" id="UP000478571"/>
    </source>
</evidence>
<dbReference type="SUPFAM" id="SSF53474">
    <property type="entry name" value="alpha/beta-Hydrolases"/>
    <property type="match status" value="1"/>
</dbReference>
<reference evidence="2 3" key="1">
    <citation type="submission" date="2020-01" db="EMBL/GenBank/DDBJ databases">
        <title>Draft Genome Sequence of Vibrio sp. strain OCN044, Isolated from a Healthy Coral at Palmyra Atoll.</title>
        <authorList>
            <person name="Videau P."/>
            <person name="Loughran R."/>
            <person name="Esquivel A."/>
            <person name="Deadmond M."/>
            <person name="Paddock B.E."/>
            <person name="Saw J.H."/>
            <person name="Ushijima B."/>
        </authorList>
    </citation>
    <scope>NUCLEOTIDE SEQUENCE [LARGE SCALE GENOMIC DNA]</scope>
    <source>
        <strain evidence="2 3">OCN044</strain>
    </source>
</reference>
<dbReference type="EMBL" id="WWEU01000003">
    <property type="protein sequence ID" value="MYM59989.1"/>
    <property type="molecule type" value="Genomic_DNA"/>
</dbReference>
<proteinExistence type="predicted"/>
<accession>A0A6L8M2J6</accession>
<sequence length="250" mass="28244">MKYISAILISILSVSVNAEDITILDSVRQRLIPIEINFPLKAENCTSQKRCQVVFISAGYRVPFKKYKFITNSLNEGGYMTVTIDHELPNDPPLSRTGDLYQTRIENWKRGANTIKYLKGKLESRFPAYNFNKLILVGHSNGGDISAWLSNNNNDYIHQLITLDSKRVPMPKNNSIKVLSIRSPEYPTASGVLPTMEEQKLYGSCIVHIPESKHMDFTDFGVDNVQQKTIKAIQGFLKSQDCITLNAETL</sequence>
<name>A0A6L8M2J6_9VIBR</name>
<feature type="chain" id="PRO_5026833140" evidence="1">
    <location>
        <begin position="19"/>
        <end position="250"/>
    </location>
</feature>
<dbReference type="GO" id="GO:0016787">
    <property type="term" value="F:hydrolase activity"/>
    <property type="evidence" value="ECO:0007669"/>
    <property type="project" value="UniProtKB-KW"/>
</dbReference>
<protein>
    <submittedName>
        <fullName evidence="2">Alpha/beta hydrolase</fullName>
    </submittedName>
</protein>
<dbReference type="InterPro" id="IPR029058">
    <property type="entry name" value="AB_hydrolase_fold"/>
</dbReference>
<dbReference type="Gene3D" id="3.40.50.1820">
    <property type="entry name" value="alpha/beta hydrolase"/>
    <property type="match status" value="1"/>
</dbReference>
<comment type="caution">
    <text evidence="2">The sequence shown here is derived from an EMBL/GenBank/DDBJ whole genome shotgun (WGS) entry which is preliminary data.</text>
</comment>
<evidence type="ECO:0000313" key="2">
    <source>
        <dbReference type="EMBL" id="MYM59989.1"/>
    </source>
</evidence>
<dbReference type="Proteomes" id="UP000478571">
    <property type="component" value="Unassembled WGS sequence"/>
</dbReference>
<dbReference type="AlphaFoldDB" id="A0A6L8M2J6"/>
<feature type="signal peptide" evidence="1">
    <location>
        <begin position="1"/>
        <end position="18"/>
    </location>
</feature>
<keyword evidence="1" id="KW-0732">Signal</keyword>
<keyword evidence="3" id="KW-1185">Reference proteome</keyword>
<gene>
    <name evidence="2" type="ORF">GTG28_12210</name>
</gene>
<organism evidence="2 3">
    <name type="scientific">Vibrio tetraodonis subsp. pristinus</name>
    <dbReference type="NCBI Taxonomy" id="2695891"/>
    <lineage>
        <taxon>Bacteria</taxon>
        <taxon>Pseudomonadati</taxon>
        <taxon>Pseudomonadota</taxon>
        <taxon>Gammaproteobacteria</taxon>
        <taxon>Vibrionales</taxon>
        <taxon>Vibrionaceae</taxon>
        <taxon>Vibrio</taxon>
    </lineage>
</organism>
<keyword evidence="2" id="KW-0378">Hydrolase</keyword>
<evidence type="ECO:0000256" key="1">
    <source>
        <dbReference type="SAM" id="SignalP"/>
    </source>
</evidence>